<keyword evidence="4" id="KW-0804">Transcription</keyword>
<dbReference type="AlphaFoldDB" id="A0A4U6CZS4"/>
<keyword evidence="3" id="KW-0731">Sigma factor</keyword>
<reference evidence="7 8" key="1">
    <citation type="submission" date="2019-05" db="EMBL/GenBank/DDBJ databases">
        <title>Dyadobacter AR-3-8 sp. nov., isolated from arctic soil.</title>
        <authorList>
            <person name="Chaudhary D.K."/>
        </authorList>
    </citation>
    <scope>NUCLEOTIDE SEQUENCE [LARGE SCALE GENOMIC DNA]</scope>
    <source>
        <strain evidence="7 8">AR-3-8</strain>
    </source>
</reference>
<dbReference type="SUPFAM" id="SSF88946">
    <property type="entry name" value="Sigma2 domain of RNA polymerase sigma factors"/>
    <property type="match status" value="1"/>
</dbReference>
<evidence type="ECO:0000259" key="6">
    <source>
        <dbReference type="Pfam" id="PF08281"/>
    </source>
</evidence>
<dbReference type="EMBL" id="SZVO01000012">
    <property type="protein sequence ID" value="TKT89337.1"/>
    <property type="molecule type" value="Genomic_DNA"/>
</dbReference>
<dbReference type="GO" id="GO:0006352">
    <property type="term" value="P:DNA-templated transcription initiation"/>
    <property type="evidence" value="ECO:0007669"/>
    <property type="project" value="InterPro"/>
</dbReference>
<comment type="similarity">
    <text evidence="1">Belongs to the sigma-70 factor family. ECF subfamily.</text>
</comment>
<organism evidence="7 8">
    <name type="scientific">Dyadobacter frigoris</name>
    <dbReference type="NCBI Taxonomy" id="2576211"/>
    <lineage>
        <taxon>Bacteria</taxon>
        <taxon>Pseudomonadati</taxon>
        <taxon>Bacteroidota</taxon>
        <taxon>Cytophagia</taxon>
        <taxon>Cytophagales</taxon>
        <taxon>Spirosomataceae</taxon>
        <taxon>Dyadobacter</taxon>
    </lineage>
</organism>
<dbReference type="NCBIfam" id="TIGR02985">
    <property type="entry name" value="Sig70_bacteroi1"/>
    <property type="match status" value="1"/>
</dbReference>
<proteinExistence type="inferred from homology"/>
<dbReference type="InterPro" id="IPR007627">
    <property type="entry name" value="RNA_pol_sigma70_r2"/>
</dbReference>
<dbReference type="PANTHER" id="PTHR43133">
    <property type="entry name" value="RNA POLYMERASE ECF-TYPE SIGMA FACTO"/>
    <property type="match status" value="1"/>
</dbReference>
<dbReference type="GO" id="GO:0016987">
    <property type="term" value="F:sigma factor activity"/>
    <property type="evidence" value="ECO:0007669"/>
    <property type="project" value="UniProtKB-KW"/>
</dbReference>
<dbReference type="Proteomes" id="UP000304900">
    <property type="component" value="Unassembled WGS sequence"/>
</dbReference>
<dbReference type="InterPro" id="IPR013324">
    <property type="entry name" value="RNA_pol_sigma_r3/r4-like"/>
</dbReference>
<gene>
    <name evidence="7" type="ORF">FDK13_23585</name>
</gene>
<dbReference type="Gene3D" id="1.10.1740.10">
    <property type="match status" value="1"/>
</dbReference>
<dbReference type="RefSeq" id="WP_137342474.1">
    <property type="nucleotide sequence ID" value="NZ_BSQH01000015.1"/>
</dbReference>
<dbReference type="Pfam" id="PF04542">
    <property type="entry name" value="Sigma70_r2"/>
    <property type="match status" value="1"/>
</dbReference>
<comment type="caution">
    <text evidence="7">The sequence shown here is derived from an EMBL/GenBank/DDBJ whole genome shotgun (WGS) entry which is preliminary data.</text>
</comment>
<sequence length="179" mass="21479">MREQGDQQQKDFKELYDRFFRKVFVFAHKHTRDIDEAQDLTQEVFLKFWLNRDSFSELIPADAQLLTIARQLVINRYKRELVRQKVYKSWYENKLEFSSSDNSDQPLLTTELTTRFESALDNLPPKRREIFEKSRFEGLSYEQIAQQLSISRNTVESQMVKALRSLRTSLLFFTFIFLS</sequence>
<keyword evidence="2" id="KW-0805">Transcription regulation</keyword>
<protein>
    <submittedName>
        <fullName evidence="7">RNA polymerase sigma-70 factor</fullName>
    </submittedName>
</protein>
<feature type="domain" description="RNA polymerase sigma factor 70 region 4 type 2" evidence="6">
    <location>
        <begin position="115"/>
        <end position="166"/>
    </location>
</feature>
<dbReference type="CDD" id="cd06171">
    <property type="entry name" value="Sigma70_r4"/>
    <property type="match status" value="1"/>
</dbReference>
<name>A0A4U6CZS4_9BACT</name>
<evidence type="ECO:0000259" key="5">
    <source>
        <dbReference type="Pfam" id="PF04542"/>
    </source>
</evidence>
<dbReference type="InterPro" id="IPR013325">
    <property type="entry name" value="RNA_pol_sigma_r2"/>
</dbReference>
<dbReference type="InterPro" id="IPR014284">
    <property type="entry name" value="RNA_pol_sigma-70_dom"/>
</dbReference>
<accession>A0A4U6CZS4</accession>
<evidence type="ECO:0000256" key="2">
    <source>
        <dbReference type="ARBA" id="ARBA00023015"/>
    </source>
</evidence>
<dbReference type="InterPro" id="IPR039425">
    <property type="entry name" value="RNA_pol_sigma-70-like"/>
</dbReference>
<dbReference type="GO" id="GO:0003677">
    <property type="term" value="F:DNA binding"/>
    <property type="evidence" value="ECO:0007669"/>
    <property type="project" value="InterPro"/>
</dbReference>
<keyword evidence="8" id="KW-1185">Reference proteome</keyword>
<dbReference type="Gene3D" id="1.10.10.10">
    <property type="entry name" value="Winged helix-like DNA-binding domain superfamily/Winged helix DNA-binding domain"/>
    <property type="match status" value="1"/>
</dbReference>
<dbReference type="SUPFAM" id="SSF88659">
    <property type="entry name" value="Sigma3 and sigma4 domains of RNA polymerase sigma factors"/>
    <property type="match status" value="1"/>
</dbReference>
<feature type="domain" description="RNA polymerase sigma-70 region 2" evidence="5">
    <location>
        <begin position="15"/>
        <end position="80"/>
    </location>
</feature>
<evidence type="ECO:0000256" key="4">
    <source>
        <dbReference type="ARBA" id="ARBA00023163"/>
    </source>
</evidence>
<evidence type="ECO:0000256" key="3">
    <source>
        <dbReference type="ARBA" id="ARBA00023082"/>
    </source>
</evidence>
<dbReference type="InterPro" id="IPR014327">
    <property type="entry name" value="RNA_pol_sigma70_bacteroid"/>
</dbReference>
<evidence type="ECO:0000313" key="8">
    <source>
        <dbReference type="Proteomes" id="UP000304900"/>
    </source>
</evidence>
<evidence type="ECO:0000313" key="7">
    <source>
        <dbReference type="EMBL" id="TKT89337.1"/>
    </source>
</evidence>
<evidence type="ECO:0000256" key="1">
    <source>
        <dbReference type="ARBA" id="ARBA00010641"/>
    </source>
</evidence>
<dbReference type="InterPro" id="IPR036388">
    <property type="entry name" value="WH-like_DNA-bd_sf"/>
</dbReference>
<dbReference type="OrthoDB" id="1524077at2"/>
<dbReference type="NCBIfam" id="TIGR02937">
    <property type="entry name" value="sigma70-ECF"/>
    <property type="match status" value="1"/>
</dbReference>
<dbReference type="PANTHER" id="PTHR43133:SF46">
    <property type="entry name" value="RNA POLYMERASE SIGMA-70 FACTOR ECF SUBFAMILY"/>
    <property type="match status" value="1"/>
</dbReference>
<dbReference type="InterPro" id="IPR013249">
    <property type="entry name" value="RNA_pol_sigma70_r4_t2"/>
</dbReference>
<dbReference type="Pfam" id="PF08281">
    <property type="entry name" value="Sigma70_r4_2"/>
    <property type="match status" value="1"/>
</dbReference>